<dbReference type="HAMAP" id="MF_01114">
    <property type="entry name" value="RecX"/>
    <property type="match status" value="1"/>
</dbReference>
<evidence type="ECO:0000259" key="6">
    <source>
        <dbReference type="Pfam" id="PF02631"/>
    </source>
</evidence>
<evidence type="ECO:0000313" key="8">
    <source>
        <dbReference type="EMBL" id="OGD74486.1"/>
    </source>
</evidence>
<protein>
    <recommendedName>
        <fullName evidence="3 5">Regulatory protein RecX</fullName>
    </recommendedName>
</protein>
<dbReference type="InterPro" id="IPR053924">
    <property type="entry name" value="RecX_HTH_2nd"/>
</dbReference>
<gene>
    <name evidence="5" type="primary">recX</name>
    <name evidence="8" type="ORF">A2Y64_01910</name>
</gene>
<evidence type="ECO:0000256" key="5">
    <source>
        <dbReference type="HAMAP-Rule" id="MF_01114"/>
    </source>
</evidence>
<dbReference type="InterPro" id="IPR003783">
    <property type="entry name" value="Regulatory_RecX"/>
</dbReference>
<dbReference type="GO" id="GO:0005737">
    <property type="term" value="C:cytoplasm"/>
    <property type="evidence" value="ECO:0007669"/>
    <property type="project" value="UniProtKB-SubCell"/>
</dbReference>
<dbReference type="EMBL" id="MFAF01000102">
    <property type="protein sequence ID" value="OGD74486.1"/>
    <property type="molecule type" value="Genomic_DNA"/>
</dbReference>
<feature type="domain" description="RecX second three-helical" evidence="6">
    <location>
        <begin position="55"/>
        <end position="96"/>
    </location>
</feature>
<keyword evidence="4 5" id="KW-0963">Cytoplasm</keyword>
<evidence type="ECO:0000256" key="1">
    <source>
        <dbReference type="ARBA" id="ARBA00004496"/>
    </source>
</evidence>
<feature type="domain" description="RecX first three-helical" evidence="7">
    <location>
        <begin position="10"/>
        <end position="46"/>
    </location>
</feature>
<dbReference type="InterPro" id="IPR036388">
    <property type="entry name" value="WH-like_DNA-bd_sf"/>
</dbReference>
<dbReference type="PANTHER" id="PTHR33602:SF1">
    <property type="entry name" value="REGULATORY PROTEIN RECX FAMILY PROTEIN"/>
    <property type="match status" value="1"/>
</dbReference>
<evidence type="ECO:0000256" key="4">
    <source>
        <dbReference type="ARBA" id="ARBA00022490"/>
    </source>
</evidence>
<name>A0A1F5F4H1_9BACT</name>
<dbReference type="Pfam" id="PF02631">
    <property type="entry name" value="RecX_HTH2"/>
    <property type="match status" value="1"/>
</dbReference>
<accession>A0A1F5F4H1</accession>
<dbReference type="STRING" id="1817816.A2Y64_01910"/>
<dbReference type="GO" id="GO:0006282">
    <property type="term" value="P:regulation of DNA repair"/>
    <property type="evidence" value="ECO:0007669"/>
    <property type="project" value="UniProtKB-UniRule"/>
</dbReference>
<dbReference type="Proteomes" id="UP000177187">
    <property type="component" value="Unassembled WGS sequence"/>
</dbReference>
<comment type="function">
    <text evidence="5">Modulates RecA activity.</text>
</comment>
<comment type="caution">
    <text evidence="8">The sequence shown here is derived from an EMBL/GenBank/DDBJ whole genome shotgun (WGS) entry which is preliminary data.</text>
</comment>
<evidence type="ECO:0000256" key="3">
    <source>
        <dbReference type="ARBA" id="ARBA00018111"/>
    </source>
</evidence>
<dbReference type="Gene3D" id="1.10.10.10">
    <property type="entry name" value="Winged helix-like DNA-binding domain superfamily/Winged helix DNA-binding domain"/>
    <property type="match status" value="2"/>
</dbReference>
<evidence type="ECO:0000313" key="9">
    <source>
        <dbReference type="Proteomes" id="UP000177187"/>
    </source>
</evidence>
<proteinExistence type="inferred from homology"/>
<comment type="similarity">
    <text evidence="2 5">Belongs to the RecX family.</text>
</comment>
<dbReference type="Pfam" id="PF21982">
    <property type="entry name" value="RecX_HTH1"/>
    <property type="match status" value="1"/>
</dbReference>
<dbReference type="AlphaFoldDB" id="A0A1F5F4H1"/>
<dbReference type="InterPro" id="IPR053926">
    <property type="entry name" value="RecX_HTH_1st"/>
</dbReference>
<organism evidence="8 9">
    <name type="scientific">Candidatus Coatesbacteria bacterium RBG_13_66_14</name>
    <dbReference type="NCBI Taxonomy" id="1817816"/>
    <lineage>
        <taxon>Bacteria</taxon>
        <taxon>Candidatus Coatesiibacteriota</taxon>
    </lineage>
</organism>
<sequence length="166" mass="18559">MDDSRELQKCRDAAYRLLARRDHGSRELATKLERRFGPGVVGTVLAGLVERGLLDDRRFALAFARELSNREPCGERLIRVKLAGRGVESVIIGEVLAELALDEEELVEEAARSKLPTLAGLDREAAARRLLSHLERRGFRPDLIRGAVLRALEGWPSAQRHDEEDG</sequence>
<reference evidence="8 9" key="1">
    <citation type="journal article" date="2016" name="Nat. Commun.">
        <title>Thousands of microbial genomes shed light on interconnected biogeochemical processes in an aquifer system.</title>
        <authorList>
            <person name="Anantharaman K."/>
            <person name="Brown C.T."/>
            <person name="Hug L.A."/>
            <person name="Sharon I."/>
            <person name="Castelle C.J."/>
            <person name="Probst A.J."/>
            <person name="Thomas B.C."/>
            <person name="Singh A."/>
            <person name="Wilkins M.J."/>
            <person name="Karaoz U."/>
            <person name="Brodie E.L."/>
            <person name="Williams K.H."/>
            <person name="Hubbard S.S."/>
            <person name="Banfield J.F."/>
        </authorList>
    </citation>
    <scope>NUCLEOTIDE SEQUENCE [LARGE SCALE GENOMIC DNA]</scope>
</reference>
<evidence type="ECO:0000256" key="2">
    <source>
        <dbReference type="ARBA" id="ARBA00009695"/>
    </source>
</evidence>
<comment type="subcellular location">
    <subcellularLocation>
        <location evidence="1 5">Cytoplasm</location>
    </subcellularLocation>
</comment>
<dbReference type="PANTHER" id="PTHR33602">
    <property type="entry name" value="REGULATORY PROTEIN RECX FAMILY PROTEIN"/>
    <property type="match status" value="1"/>
</dbReference>
<evidence type="ECO:0000259" key="7">
    <source>
        <dbReference type="Pfam" id="PF21982"/>
    </source>
</evidence>